<protein>
    <submittedName>
        <fullName evidence="2">Uncharacterized protein</fullName>
    </submittedName>
</protein>
<evidence type="ECO:0000313" key="2">
    <source>
        <dbReference type="EMBL" id="KAL2467424.1"/>
    </source>
</evidence>
<organism evidence="2 3">
    <name type="scientific">Abeliophyllum distichum</name>
    <dbReference type="NCBI Taxonomy" id="126358"/>
    <lineage>
        <taxon>Eukaryota</taxon>
        <taxon>Viridiplantae</taxon>
        <taxon>Streptophyta</taxon>
        <taxon>Embryophyta</taxon>
        <taxon>Tracheophyta</taxon>
        <taxon>Spermatophyta</taxon>
        <taxon>Magnoliopsida</taxon>
        <taxon>eudicotyledons</taxon>
        <taxon>Gunneridae</taxon>
        <taxon>Pentapetalae</taxon>
        <taxon>asterids</taxon>
        <taxon>lamiids</taxon>
        <taxon>Lamiales</taxon>
        <taxon>Oleaceae</taxon>
        <taxon>Forsythieae</taxon>
        <taxon>Abeliophyllum</taxon>
    </lineage>
</organism>
<dbReference type="EMBL" id="JBFOLK010000013">
    <property type="protein sequence ID" value="KAL2467424.1"/>
    <property type="molecule type" value="Genomic_DNA"/>
</dbReference>
<proteinExistence type="predicted"/>
<reference evidence="3" key="1">
    <citation type="submission" date="2024-07" db="EMBL/GenBank/DDBJ databases">
        <title>Two chromosome-level genome assemblies of Korean endemic species Abeliophyllum distichum and Forsythia ovata (Oleaceae).</title>
        <authorList>
            <person name="Jang H."/>
        </authorList>
    </citation>
    <scope>NUCLEOTIDE SEQUENCE [LARGE SCALE GENOMIC DNA]</scope>
</reference>
<sequence>MKKLVPKKLRSSKKKEHNSESSEISSVREDTIASCEEQEADESEDEKESKFLEPNCVEGIQCEKMIIDEYSCEGKLGYQDISLKKVMMEEEVLELKRRKSRKDKIKSKMKKLVPKKLRSSKKEDNNSEGSEIYSIREDTISTCEEDESEDEKNQKL</sequence>
<keyword evidence="3" id="KW-1185">Reference proteome</keyword>
<feature type="compositionally biased region" description="Acidic residues" evidence="1">
    <location>
        <begin position="36"/>
        <end position="46"/>
    </location>
</feature>
<feature type="compositionally biased region" description="Basic residues" evidence="1">
    <location>
        <begin position="1"/>
        <end position="16"/>
    </location>
</feature>
<evidence type="ECO:0000313" key="3">
    <source>
        <dbReference type="Proteomes" id="UP001604336"/>
    </source>
</evidence>
<dbReference type="Proteomes" id="UP001604336">
    <property type="component" value="Unassembled WGS sequence"/>
</dbReference>
<feature type="compositionally biased region" description="Basic residues" evidence="1">
    <location>
        <begin position="97"/>
        <end position="119"/>
    </location>
</feature>
<feature type="region of interest" description="Disordered" evidence="1">
    <location>
        <begin position="1"/>
        <end position="51"/>
    </location>
</feature>
<dbReference type="AlphaFoldDB" id="A0ABD1PWW1"/>
<feature type="region of interest" description="Disordered" evidence="1">
    <location>
        <begin position="97"/>
        <end position="156"/>
    </location>
</feature>
<comment type="caution">
    <text evidence="2">The sequence shown here is derived from an EMBL/GenBank/DDBJ whole genome shotgun (WGS) entry which is preliminary data.</text>
</comment>
<gene>
    <name evidence="2" type="ORF">Adt_43275</name>
</gene>
<name>A0ABD1PWW1_9LAMI</name>
<evidence type="ECO:0000256" key="1">
    <source>
        <dbReference type="SAM" id="MobiDB-lite"/>
    </source>
</evidence>
<accession>A0ABD1PWW1</accession>